<dbReference type="SUPFAM" id="SSF56091">
    <property type="entry name" value="DNA ligase/mRNA capping enzyme, catalytic domain"/>
    <property type="match status" value="1"/>
</dbReference>
<dbReference type="Pfam" id="PF03919">
    <property type="entry name" value="mRNA_cap_C"/>
    <property type="match status" value="1"/>
</dbReference>
<evidence type="ECO:0000256" key="11">
    <source>
        <dbReference type="ARBA" id="ARBA00023242"/>
    </source>
</evidence>
<reference evidence="22 23" key="1">
    <citation type="journal article" date="2009" name="Nature">
        <title>Evolution of pathogenicity and sexual reproduction in eight Candida genomes.</title>
        <authorList>
            <person name="Butler G."/>
            <person name="Rasmussen M.D."/>
            <person name="Lin M.F."/>
            <person name="Santos M.A."/>
            <person name="Sakthikumar S."/>
            <person name="Munro C.A."/>
            <person name="Rheinbay E."/>
            <person name="Grabherr M."/>
            <person name="Forche A."/>
            <person name="Reedy J.L."/>
            <person name="Agrafioti I."/>
            <person name="Arnaud M.B."/>
            <person name="Bates S."/>
            <person name="Brown A.J."/>
            <person name="Brunke S."/>
            <person name="Costanzo M.C."/>
            <person name="Fitzpatrick D.A."/>
            <person name="de Groot P.W."/>
            <person name="Harris D."/>
            <person name="Hoyer L.L."/>
            <person name="Hube B."/>
            <person name="Klis F.M."/>
            <person name="Kodira C."/>
            <person name="Lennard N."/>
            <person name="Logue M.E."/>
            <person name="Martin R."/>
            <person name="Neiman A.M."/>
            <person name="Nikolaou E."/>
            <person name="Quail M.A."/>
            <person name="Quinn J."/>
            <person name="Santos M.C."/>
            <person name="Schmitzberger F.F."/>
            <person name="Sherlock G."/>
            <person name="Shah P."/>
            <person name="Silverstein K.A."/>
            <person name="Skrzypek M.S."/>
            <person name="Soll D."/>
            <person name="Staggs R."/>
            <person name="Stansfield I."/>
            <person name="Stumpf M.P."/>
            <person name="Sudbery P.E."/>
            <person name="Srikantha T."/>
            <person name="Zeng Q."/>
            <person name="Berman J."/>
            <person name="Berriman M."/>
            <person name="Heitman J."/>
            <person name="Gow N.A."/>
            <person name="Lorenz M.C."/>
            <person name="Birren B.W."/>
            <person name="Kellis M."/>
            <person name="Cuomo C.A."/>
        </authorList>
    </citation>
    <scope>NUCLEOTIDE SEQUENCE [LARGE SCALE GENOMIC DNA]</scope>
    <source>
        <strain evidence="23">ATCC 6260 / CBS 566 / DSM 6381 / JCM 1539 / NBRC 10279 / NRRL Y-324</strain>
    </source>
</reference>
<dbReference type="GO" id="GO:0008033">
    <property type="term" value="P:tRNA processing"/>
    <property type="evidence" value="ECO:0007669"/>
    <property type="project" value="EnsemblFungi"/>
</dbReference>
<evidence type="ECO:0000256" key="7">
    <source>
        <dbReference type="ARBA" id="ARBA00022695"/>
    </source>
</evidence>
<evidence type="ECO:0000256" key="17">
    <source>
        <dbReference type="PIRNR" id="PIRNR036959"/>
    </source>
</evidence>
<evidence type="ECO:0000256" key="9">
    <source>
        <dbReference type="ARBA" id="ARBA00023042"/>
    </source>
</evidence>
<accession>A5DE39</accession>
<dbReference type="GO" id="GO:0099122">
    <property type="term" value="F:RNA polymerase II C-terminal domain binding"/>
    <property type="evidence" value="ECO:0007669"/>
    <property type="project" value="EnsemblFungi"/>
</dbReference>
<dbReference type="InterPro" id="IPR013846">
    <property type="entry name" value="mRNA_cap_enzyme_C"/>
</dbReference>
<keyword evidence="9 17" id="KW-0506">mRNA capping</keyword>
<keyword evidence="8 17" id="KW-0547">Nucleotide-binding</keyword>
<name>A5DE39_PICGU</name>
<dbReference type="GO" id="GO:0004484">
    <property type="term" value="F:mRNA guanylyltransferase activity"/>
    <property type="evidence" value="ECO:0007669"/>
    <property type="project" value="UniProtKB-EC"/>
</dbReference>
<feature type="active site" description="N6-GMP-lysine intermediate" evidence="18">
    <location>
        <position position="95"/>
    </location>
</feature>
<keyword evidence="7 17" id="KW-0548">Nucleotidyltransferase</keyword>
<dbReference type="Pfam" id="PF01331">
    <property type="entry name" value="mRNA_cap_enzyme"/>
    <property type="match status" value="1"/>
</dbReference>
<dbReference type="EMBL" id="CH408156">
    <property type="protein sequence ID" value="EDK37442.2"/>
    <property type="molecule type" value="Genomic_DNA"/>
</dbReference>
<dbReference type="InterPro" id="IPR012340">
    <property type="entry name" value="NA-bd_OB-fold"/>
</dbReference>
<dbReference type="RefSeq" id="XP_001485869.2">
    <property type="nucleotide sequence ID" value="XM_001485819.1"/>
</dbReference>
<dbReference type="KEGG" id="pgu:PGUG_01540"/>
<feature type="domain" description="mRNA capping enzyme C-terminal" evidence="21">
    <location>
        <begin position="273"/>
        <end position="397"/>
    </location>
</feature>
<dbReference type="eggNOG" id="KOG2386">
    <property type="taxonomic scope" value="Eukaryota"/>
</dbReference>
<dbReference type="OMA" id="KDYYVCE"/>
<feature type="domain" description="mRNA capping enzyme adenylation" evidence="20">
    <location>
        <begin position="72"/>
        <end position="269"/>
    </location>
</feature>
<keyword evidence="5 17" id="KW-0507">mRNA processing</keyword>
<evidence type="ECO:0000256" key="15">
    <source>
        <dbReference type="ARBA" id="ARBA00047082"/>
    </source>
</evidence>
<dbReference type="Gene3D" id="2.40.50.140">
    <property type="entry name" value="Nucleic acid-binding proteins"/>
    <property type="match status" value="1"/>
</dbReference>
<sequence length="477" mass="55351">MALCSHTVWCRACNLILNTSRHCFLNTNMIKLEESDSPAIPGPVLEREEAQELRLMVADLLGRKNASFPGSQPVSFERYHLKETLMRKDYFVCEKSDGLRCLLFIINHPERGEGVFLITRENDYYYIPKIHFPLNNEEHGKSFHHGTLLDGELVMETKNVSEPFLRYCIFDALAINGKDITKRTLSTRLGYITEHVMKPFDNFKLKNPDLVNAPDFPFKVSFKLMTSSYHADEVLAKKEQLFHESDGLIFTCAETPYVFGTDQTLLKWKPAEENTVDYKMELVFNKYQDPDMDPRDPDSTYTDYDSKPDTILLKVWKGGREYEDFAKLQLDDEDWERLKQLNQPLQGRIVECRRLKEPAGVWEMLRFRNDKSNGNHFSVVEKVIHSIQDGVSEQELIKACPEISNAWKTRARDRAQQAKKPPAGSGHVKREHEHQPSQPSKRPKVGERPIENEQENDNDQQRDHLPDIPTYEDSDED</sequence>
<dbReference type="InterPro" id="IPR001339">
    <property type="entry name" value="mRNA_cap_enzyme_adenylation"/>
</dbReference>
<dbReference type="SUPFAM" id="SSF50249">
    <property type="entry name" value="Nucleic acid-binding proteins"/>
    <property type="match status" value="1"/>
</dbReference>
<dbReference type="GO" id="GO:0005524">
    <property type="term" value="F:ATP binding"/>
    <property type="evidence" value="ECO:0007669"/>
    <property type="project" value="InterPro"/>
</dbReference>
<evidence type="ECO:0000256" key="5">
    <source>
        <dbReference type="ARBA" id="ARBA00022664"/>
    </source>
</evidence>
<keyword evidence="10 17" id="KW-0342">GTP-binding</keyword>
<protein>
    <recommendedName>
        <fullName evidence="4 17">mRNA-capping enzyme subunit alpha</fullName>
        <ecNumber evidence="3 17">2.7.7.50</ecNumber>
    </recommendedName>
    <alternativeName>
        <fullName evidence="12 17">GTP--RNA guanylyltransferase</fullName>
    </alternativeName>
    <alternativeName>
        <fullName evidence="13 17">mRNA guanylyltransferase</fullName>
    </alternativeName>
</protein>
<evidence type="ECO:0000256" key="13">
    <source>
        <dbReference type="ARBA" id="ARBA00030702"/>
    </source>
</evidence>
<evidence type="ECO:0000256" key="18">
    <source>
        <dbReference type="PIRSR" id="PIRSR036959-1"/>
    </source>
</evidence>
<dbReference type="FunCoup" id="A5DE39">
    <property type="interactions" value="441"/>
</dbReference>
<dbReference type="Gene3D" id="3.30.470.30">
    <property type="entry name" value="DNA ligase/mRNA capping enzyme"/>
    <property type="match status" value="1"/>
</dbReference>
<comment type="function">
    <text evidence="16 17">Second step of mRNA capping. Transfer of the GMP moiety of GTP to the 5'-end of RNA via an enzyme-GMP covalent reaction intermediate.</text>
</comment>
<evidence type="ECO:0000256" key="12">
    <source>
        <dbReference type="ARBA" id="ARBA00029909"/>
    </source>
</evidence>
<dbReference type="EC" id="2.7.7.50" evidence="3 17"/>
<dbReference type="GO" id="GO:0006370">
    <property type="term" value="P:7-methylguanosine mRNA capping"/>
    <property type="evidence" value="ECO:0007669"/>
    <property type="project" value="UniProtKB-KW"/>
</dbReference>
<evidence type="ECO:0000256" key="14">
    <source>
        <dbReference type="ARBA" id="ARBA00044624"/>
    </source>
</evidence>
<organism evidence="22 23">
    <name type="scientific">Meyerozyma guilliermondii (strain ATCC 6260 / CBS 566 / DSM 6381 / JCM 1539 / NBRC 10279 / NRRL Y-324)</name>
    <name type="common">Yeast</name>
    <name type="synonym">Candida guilliermondii</name>
    <dbReference type="NCBI Taxonomy" id="294746"/>
    <lineage>
        <taxon>Eukaryota</taxon>
        <taxon>Fungi</taxon>
        <taxon>Dikarya</taxon>
        <taxon>Ascomycota</taxon>
        <taxon>Saccharomycotina</taxon>
        <taxon>Pichiomycetes</taxon>
        <taxon>Debaryomycetaceae</taxon>
        <taxon>Meyerozyma</taxon>
    </lineage>
</organism>
<dbReference type="Gene3D" id="3.30.1490.430">
    <property type="match status" value="1"/>
</dbReference>
<evidence type="ECO:0000256" key="2">
    <source>
        <dbReference type="ARBA" id="ARBA00010237"/>
    </source>
</evidence>
<dbReference type="HOGENOM" id="CLU_021710_0_2_1"/>
<evidence type="ECO:0000259" key="20">
    <source>
        <dbReference type="Pfam" id="PF01331"/>
    </source>
</evidence>
<dbReference type="FunFam" id="2.40.50.140:FF:000542">
    <property type="entry name" value="mRNA-capping enzyme subunit alpha"/>
    <property type="match status" value="1"/>
</dbReference>
<evidence type="ECO:0000259" key="21">
    <source>
        <dbReference type="Pfam" id="PF03919"/>
    </source>
</evidence>
<dbReference type="VEuPathDB" id="FungiDB:PGUG_01540"/>
<dbReference type="InterPro" id="IPR051029">
    <property type="entry name" value="mRNA_Capping_Enz/RNA_Phosphat"/>
</dbReference>
<evidence type="ECO:0000256" key="19">
    <source>
        <dbReference type="SAM" id="MobiDB-lite"/>
    </source>
</evidence>
<evidence type="ECO:0000256" key="8">
    <source>
        <dbReference type="ARBA" id="ARBA00022741"/>
    </source>
</evidence>
<dbReference type="OrthoDB" id="200924at2759"/>
<dbReference type="PANTHER" id="PTHR10367:SF17">
    <property type="entry name" value="MRNA-CAPPING ENZYME"/>
    <property type="match status" value="1"/>
</dbReference>
<evidence type="ECO:0000313" key="23">
    <source>
        <dbReference type="Proteomes" id="UP000001997"/>
    </source>
</evidence>
<feature type="region of interest" description="Disordered" evidence="19">
    <location>
        <begin position="410"/>
        <end position="477"/>
    </location>
</feature>
<dbReference type="GeneID" id="5128485"/>
<gene>
    <name evidence="22" type="ORF">PGUG_01540</name>
</gene>
<evidence type="ECO:0000256" key="3">
    <source>
        <dbReference type="ARBA" id="ARBA00012475"/>
    </source>
</evidence>
<keyword evidence="23" id="KW-1185">Reference proteome</keyword>
<dbReference type="GO" id="GO:0045944">
    <property type="term" value="P:positive regulation of transcription by RNA polymerase II"/>
    <property type="evidence" value="ECO:0007669"/>
    <property type="project" value="EnsemblFungi"/>
</dbReference>
<dbReference type="STRING" id="294746.A5DE39"/>
<comment type="subcellular location">
    <subcellularLocation>
        <location evidence="1 17">Nucleus</location>
    </subcellularLocation>
</comment>
<dbReference type="InParanoid" id="A5DE39"/>
<keyword evidence="11 17" id="KW-0539">Nucleus</keyword>
<dbReference type="AlphaFoldDB" id="A5DE39"/>
<keyword evidence="6 17" id="KW-0808">Transferase</keyword>
<comment type="subunit">
    <text evidence="15">Heterodimer. The mRNA-capping enzyme is composed of two separate chains alpha and beta, respectively a mRNA guanylyltransferase and an mRNA 5'-triphosphate monophosphatase.</text>
</comment>
<evidence type="ECO:0000256" key="10">
    <source>
        <dbReference type="ARBA" id="ARBA00023134"/>
    </source>
</evidence>
<dbReference type="GO" id="GO:0031533">
    <property type="term" value="C:mRNA capping enzyme complex"/>
    <property type="evidence" value="ECO:0007669"/>
    <property type="project" value="EnsemblFungi"/>
</dbReference>
<dbReference type="CDD" id="cd07895">
    <property type="entry name" value="Adenylation_mRNA_capping"/>
    <property type="match status" value="1"/>
</dbReference>
<evidence type="ECO:0000313" key="22">
    <source>
        <dbReference type="EMBL" id="EDK37442.2"/>
    </source>
</evidence>
<dbReference type="Proteomes" id="UP000001997">
    <property type="component" value="Unassembled WGS sequence"/>
</dbReference>
<evidence type="ECO:0000256" key="16">
    <source>
        <dbReference type="ARBA" id="ARBA00053845"/>
    </source>
</evidence>
<comment type="similarity">
    <text evidence="2 17">Belongs to the eukaryotic GTase family.</text>
</comment>
<dbReference type="InterPro" id="IPR017075">
    <property type="entry name" value="mRNA_cap_enzyme_alpha"/>
</dbReference>
<dbReference type="GO" id="GO:0005525">
    <property type="term" value="F:GTP binding"/>
    <property type="evidence" value="ECO:0007669"/>
    <property type="project" value="UniProtKB-KW"/>
</dbReference>
<comment type="catalytic activity">
    <reaction evidence="14">
        <text>a 5'-end diphospho-ribonucleoside in mRNA + GTP + H(+) = a 5'-end (5'-triphosphoguanosine)-ribonucleoside in mRNA + diphosphate</text>
        <dbReference type="Rhea" id="RHEA:67012"/>
        <dbReference type="Rhea" id="RHEA-COMP:17165"/>
        <dbReference type="Rhea" id="RHEA-COMP:17166"/>
        <dbReference type="ChEBI" id="CHEBI:15378"/>
        <dbReference type="ChEBI" id="CHEBI:33019"/>
        <dbReference type="ChEBI" id="CHEBI:37565"/>
        <dbReference type="ChEBI" id="CHEBI:167616"/>
        <dbReference type="ChEBI" id="CHEBI:167617"/>
        <dbReference type="EC" id="2.7.7.50"/>
    </reaction>
    <physiologicalReaction direction="left-to-right" evidence="14">
        <dbReference type="Rhea" id="RHEA:67013"/>
    </physiologicalReaction>
</comment>
<proteinExistence type="inferred from homology"/>
<dbReference type="PANTHER" id="PTHR10367">
    <property type="entry name" value="MRNA-CAPPING ENZYME"/>
    <property type="match status" value="1"/>
</dbReference>
<dbReference type="PIRSF" id="PIRSF036959">
    <property type="entry name" value="mRNA_cap_alpha"/>
    <property type="match status" value="1"/>
</dbReference>
<evidence type="ECO:0000256" key="4">
    <source>
        <dbReference type="ARBA" id="ARBA00019171"/>
    </source>
</evidence>
<evidence type="ECO:0000256" key="1">
    <source>
        <dbReference type="ARBA" id="ARBA00004123"/>
    </source>
</evidence>
<evidence type="ECO:0000256" key="6">
    <source>
        <dbReference type="ARBA" id="ARBA00022679"/>
    </source>
</evidence>